<feature type="transmembrane region" description="Helical" evidence="6">
    <location>
        <begin position="316"/>
        <end position="333"/>
    </location>
</feature>
<proteinExistence type="inferred from homology"/>
<dbReference type="InterPro" id="IPR023408">
    <property type="entry name" value="MscS_beta-dom_sf"/>
</dbReference>
<dbReference type="Gene3D" id="2.30.30.60">
    <property type="match status" value="1"/>
</dbReference>
<evidence type="ECO:0000256" key="2">
    <source>
        <dbReference type="ARBA" id="ARBA00008017"/>
    </source>
</evidence>
<evidence type="ECO:0000313" key="9">
    <source>
        <dbReference type="Proteomes" id="UP000606494"/>
    </source>
</evidence>
<name>A0ABR7Y8B7_9SPHI</name>
<evidence type="ECO:0000256" key="3">
    <source>
        <dbReference type="ARBA" id="ARBA00022692"/>
    </source>
</evidence>
<dbReference type="PANTHER" id="PTHR30347:SF1">
    <property type="entry name" value="MECHANOSENSITIVE CHANNEL MSCK"/>
    <property type="match status" value="1"/>
</dbReference>
<evidence type="ECO:0000313" key="8">
    <source>
        <dbReference type="EMBL" id="MBD1427539.1"/>
    </source>
</evidence>
<accession>A0ABR7Y8B7</accession>
<feature type="transmembrane region" description="Helical" evidence="6">
    <location>
        <begin position="541"/>
        <end position="562"/>
    </location>
</feature>
<dbReference type="PANTHER" id="PTHR30347">
    <property type="entry name" value="POTASSIUM CHANNEL RELATED"/>
    <property type="match status" value="1"/>
</dbReference>
<dbReference type="InterPro" id="IPR006685">
    <property type="entry name" value="MscS_channel_2nd"/>
</dbReference>
<keyword evidence="3 6" id="KW-0812">Transmembrane</keyword>
<comment type="similarity">
    <text evidence="2">Belongs to the MscS (TC 1.A.23) family.</text>
</comment>
<feature type="domain" description="Mechanosensitive ion channel MscS" evidence="7">
    <location>
        <begin position="582"/>
        <end position="648"/>
    </location>
</feature>
<keyword evidence="9" id="KW-1185">Reference proteome</keyword>
<comment type="caution">
    <text evidence="8">The sequence shown here is derived from an EMBL/GenBank/DDBJ whole genome shotgun (WGS) entry which is preliminary data.</text>
</comment>
<keyword evidence="5 6" id="KW-0472">Membrane</keyword>
<feature type="transmembrane region" description="Helical" evidence="6">
    <location>
        <begin position="339"/>
        <end position="356"/>
    </location>
</feature>
<keyword evidence="4 6" id="KW-1133">Transmembrane helix</keyword>
<dbReference type="Proteomes" id="UP000606494">
    <property type="component" value="Unassembled WGS sequence"/>
</dbReference>
<feature type="transmembrane region" description="Helical" evidence="6">
    <location>
        <begin position="568"/>
        <end position="595"/>
    </location>
</feature>
<feature type="transmembrane region" description="Helical" evidence="6">
    <location>
        <begin position="377"/>
        <end position="395"/>
    </location>
</feature>
<comment type="subcellular location">
    <subcellularLocation>
        <location evidence="1">Membrane</location>
        <topology evidence="1">Multi-pass membrane protein</topology>
    </subcellularLocation>
</comment>
<dbReference type="SUPFAM" id="SSF82861">
    <property type="entry name" value="Mechanosensitive channel protein MscS (YggB), transmembrane region"/>
    <property type="match status" value="1"/>
</dbReference>
<organism evidence="8 9">
    <name type="scientific">Sphingobacterium arenae</name>
    <dbReference type="NCBI Taxonomy" id="1280598"/>
    <lineage>
        <taxon>Bacteria</taxon>
        <taxon>Pseudomonadati</taxon>
        <taxon>Bacteroidota</taxon>
        <taxon>Sphingobacteriia</taxon>
        <taxon>Sphingobacteriales</taxon>
        <taxon>Sphingobacteriaceae</taxon>
        <taxon>Sphingobacterium</taxon>
    </lineage>
</organism>
<gene>
    <name evidence="8" type="ORF">H8B17_18320</name>
</gene>
<dbReference type="RefSeq" id="WP_190310693.1">
    <property type="nucleotide sequence ID" value="NZ_JACNYK010000007.1"/>
</dbReference>
<evidence type="ECO:0000256" key="5">
    <source>
        <dbReference type="ARBA" id="ARBA00023136"/>
    </source>
</evidence>
<dbReference type="EMBL" id="JACNYK010000007">
    <property type="protein sequence ID" value="MBD1427539.1"/>
    <property type="molecule type" value="Genomic_DNA"/>
</dbReference>
<feature type="transmembrane region" description="Helical" evidence="6">
    <location>
        <begin position="401"/>
        <end position="418"/>
    </location>
</feature>
<reference evidence="8 9" key="1">
    <citation type="submission" date="2020-08" db="EMBL/GenBank/DDBJ databases">
        <title>Sphingobacterium sp. DN00404 isolated from aquaculture water.</title>
        <authorList>
            <person name="Zhang M."/>
        </authorList>
    </citation>
    <scope>NUCLEOTIDE SEQUENCE [LARGE SCALE GENOMIC DNA]</scope>
    <source>
        <strain evidence="8 9">KCTC 32294</strain>
    </source>
</reference>
<dbReference type="InterPro" id="IPR052702">
    <property type="entry name" value="MscS-like_channel"/>
</dbReference>
<sequence length="742" mass="84952">MTIIENNKKLLQGLLRLLVLLLYSTIHPVAQSQDSLLYSQQVIWKERQAQVQHWRQVQDTISTNVDSIKKSLFFERDTLDSAELDSTLIFLGTKKKQISQYIYDIKTARTTWLSASTQAQVEEDSLTEGDSLNVEELLGTDSVEKITKDLVDTLPQLIRGYERLLGDVVYLERWFGRQQAEIGIADVDSGTVQMHPVRRHMVRTVQTNLGKDGSSSDFFDYPAWSSRLFLILISLLYFYWMYKLGRKTEQGNEEFRLYQNEPLWIPFLKASIFFLVLLPFTSFSVPVLILEISYFLVFVFLYILLHKELSVFKRKVLGLIFISYFILITANLLLSTLWWMKAFAIVANALNMAVVWSMGRRTDVDNPIGYIHRYARWLIILGHFIAIALIIMGYASFARMWGLAAGIGLLQVIALRAVRDMLLHDIEQQYERATPEAMLRRFDMKRMLLSFERLFRFCSAVLIVLVLLNNFHLVREASALLERLLMTEHKIGGITFSYGDFLLAAAVIWIANWVQKNLKNLLDDSSPKNELQVRKMTLFPLLRLLIIVVGFLIGISILGLGLDKLTVIIGALSVGIGLGLQNVINNFVSGIILVFEKPFKIGDYVELADKKGQVMEIGIRSSTLLTDEGARVIIPNGDLLSGRLVNWTFREADIRVNLKLTVDHTIPVEEVKKELKTKLASFEEIDRSIPIKIYTKEITADNYQLGIQVGIKNVRYIERFRSRFLESFKEDMDARGAKVSSS</sequence>
<dbReference type="InterPro" id="IPR011014">
    <property type="entry name" value="MscS_channel_TM-2"/>
</dbReference>
<feature type="transmembrane region" description="Helical" evidence="6">
    <location>
        <begin position="224"/>
        <end position="242"/>
    </location>
</feature>
<dbReference type="Pfam" id="PF00924">
    <property type="entry name" value="MS_channel_2nd"/>
    <property type="match status" value="1"/>
</dbReference>
<evidence type="ECO:0000256" key="1">
    <source>
        <dbReference type="ARBA" id="ARBA00004141"/>
    </source>
</evidence>
<dbReference type="InterPro" id="IPR010920">
    <property type="entry name" value="LSM_dom_sf"/>
</dbReference>
<feature type="transmembrane region" description="Helical" evidence="6">
    <location>
        <begin position="454"/>
        <end position="471"/>
    </location>
</feature>
<protein>
    <submittedName>
        <fullName evidence="8">Mechanosensitive ion channel</fullName>
    </submittedName>
</protein>
<dbReference type="Gene3D" id="1.10.287.1260">
    <property type="match status" value="1"/>
</dbReference>
<feature type="transmembrane region" description="Helical" evidence="6">
    <location>
        <begin position="287"/>
        <end position="304"/>
    </location>
</feature>
<evidence type="ECO:0000256" key="4">
    <source>
        <dbReference type="ARBA" id="ARBA00022989"/>
    </source>
</evidence>
<evidence type="ECO:0000259" key="7">
    <source>
        <dbReference type="Pfam" id="PF00924"/>
    </source>
</evidence>
<evidence type="ECO:0000256" key="6">
    <source>
        <dbReference type="SAM" id="Phobius"/>
    </source>
</evidence>
<feature type="transmembrane region" description="Helical" evidence="6">
    <location>
        <begin position="263"/>
        <end position="281"/>
    </location>
</feature>
<dbReference type="SUPFAM" id="SSF50182">
    <property type="entry name" value="Sm-like ribonucleoproteins"/>
    <property type="match status" value="1"/>
</dbReference>
<feature type="transmembrane region" description="Helical" evidence="6">
    <location>
        <begin position="491"/>
        <end position="511"/>
    </location>
</feature>